<accession>A0AA40HAA9</accession>
<evidence type="ECO:0000313" key="2">
    <source>
        <dbReference type="EMBL" id="KAK1327566.1"/>
    </source>
</evidence>
<proteinExistence type="predicted"/>
<dbReference type="Proteomes" id="UP001177744">
    <property type="component" value="Unassembled WGS sequence"/>
</dbReference>
<evidence type="ECO:0000256" key="1">
    <source>
        <dbReference type="SAM" id="MobiDB-lite"/>
    </source>
</evidence>
<dbReference type="AlphaFoldDB" id="A0AA40HAA9"/>
<evidence type="ECO:0000313" key="3">
    <source>
        <dbReference type="Proteomes" id="UP001177744"/>
    </source>
</evidence>
<protein>
    <submittedName>
        <fullName evidence="2">Uncharacterized protein</fullName>
    </submittedName>
</protein>
<dbReference type="EMBL" id="JAULJE010000028">
    <property type="protein sequence ID" value="KAK1327566.1"/>
    <property type="molecule type" value="Genomic_DNA"/>
</dbReference>
<gene>
    <name evidence="2" type="ORF">QTO34_013068</name>
</gene>
<organism evidence="2 3">
    <name type="scientific">Cnephaeus nilssonii</name>
    <name type="common">Northern bat</name>
    <name type="synonym">Eptesicus nilssonii</name>
    <dbReference type="NCBI Taxonomy" id="3371016"/>
    <lineage>
        <taxon>Eukaryota</taxon>
        <taxon>Metazoa</taxon>
        <taxon>Chordata</taxon>
        <taxon>Craniata</taxon>
        <taxon>Vertebrata</taxon>
        <taxon>Euteleostomi</taxon>
        <taxon>Mammalia</taxon>
        <taxon>Eutheria</taxon>
        <taxon>Laurasiatheria</taxon>
        <taxon>Chiroptera</taxon>
        <taxon>Yangochiroptera</taxon>
        <taxon>Vespertilionidae</taxon>
        <taxon>Cnephaeus</taxon>
    </lineage>
</organism>
<feature type="region of interest" description="Disordered" evidence="1">
    <location>
        <begin position="1"/>
        <end position="33"/>
    </location>
</feature>
<comment type="caution">
    <text evidence="2">The sequence shown here is derived from an EMBL/GenBank/DDBJ whole genome shotgun (WGS) entry which is preliminary data.</text>
</comment>
<reference evidence="2" key="1">
    <citation type="submission" date="2023-06" db="EMBL/GenBank/DDBJ databases">
        <title>Reference genome for the Northern bat (Eptesicus nilssonii), a most northern bat species.</title>
        <authorList>
            <person name="Laine V.N."/>
            <person name="Pulliainen A.T."/>
            <person name="Lilley T.M."/>
        </authorList>
    </citation>
    <scope>NUCLEOTIDE SEQUENCE</scope>
    <source>
        <strain evidence="2">BLF_Eptnil</strain>
        <tissue evidence="2">Kidney</tissue>
    </source>
</reference>
<name>A0AA40HAA9_CNENI</name>
<keyword evidence="3" id="KW-1185">Reference proteome</keyword>
<sequence>MRTPHEADSDSTPKPPLPQRLRAPSHQEAGTRPGYKVGILQHPHGTVLSRLQPLQGPRELAFYKVAYAADGPDGVLLEPRRYLPKGHGIWSPPAAPNGLHLKLEAVATDLMSPVQRAGREAEPRDPLASSERIQQQVSKCPSEAETGFLVPGAITNVLNSASAQTAFANQFLIRNQGM</sequence>